<proteinExistence type="predicted"/>
<dbReference type="AlphaFoldDB" id="A0A0P0Z2B5"/>
<dbReference type="EMBL" id="LC066377">
    <property type="protein sequence ID" value="BAT28223.1"/>
    <property type="molecule type" value="Genomic_DNA"/>
</dbReference>
<dbReference type="InterPro" id="IPR007345">
    <property type="entry name" value="Polysacch_pyruvyl_Trfase"/>
</dbReference>
<feature type="domain" description="Polysaccharide pyruvyl transferase" evidence="1">
    <location>
        <begin position="3"/>
        <end position="216"/>
    </location>
</feature>
<protein>
    <recommendedName>
        <fullName evidence="1">Polysaccharide pyruvyl transferase domain-containing protein</fullName>
    </recommendedName>
</protein>
<sequence length="311" mass="34172">MAELLEQLEIPFYVVGAGIQDELKAGDASQISQSVMDMMKVVDKKAALFGVRGVHTKSWLNSVGFESPQAIGCPSMFAYPRNILAIKSPSHYDLILTAGHMLTGASQKERALTLIRGFKGHRPSYVFQGEPKNYTDLLDVPGLWNDAAQTLDRAAVSRYLTAKLGIEVPFRRYFSFTESSAWRVAANQHQLYVGDRIHGGVAAMQVGRPAIVLYSDARVNELAEHHGIPACELGEFGKIGVDAAVSQHLSEERIEQFHLKYVNSLSKFYEAVEGAGLEIADRILIPSNLLKKSNSKPGFVASALKKIRKVA</sequence>
<accession>A0A0P0Z2B5</accession>
<name>A0A0P0Z2B5_9HYPH</name>
<organism evidence="2">
    <name type="scientific">Aureimonas frigidaquae</name>
    <dbReference type="NCBI Taxonomy" id="424757"/>
    <lineage>
        <taxon>Bacteria</taxon>
        <taxon>Pseudomonadati</taxon>
        <taxon>Pseudomonadota</taxon>
        <taxon>Alphaproteobacteria</taxon>
        <taxon>Hyphomicrobiales</taxon>
        <taxon>Aurantimonadaceae</taxon>
        <taxon>Aureimonas</taxon>
    </lineage>
</organism>
<evidence type="ECO:0000313" key="2">
    <source>
        <dbReference type="EMBL" id="BAT28223.1"/>
    </source>
</evidence>
<dbReference type="Pfam" id="PF04230">
    <property type="entry name" value="PS_pyruv_trans"/>
    <property type="match status" value="1"/>
</dbReference>
<evidence type="ECO:0000259" key="1">
    <source>
        <dbReference type="Pfam" id="PF04230"/>
    </source>
</evidence>
<reference evidence="2" key="1">
    <citation type="journal article" date="2015" name="Proc. Natl. Acad. Sci. U.S.A.">
        <title>Bacterial clade with the ribosomal RNA operon on a small plasmid rather than the chromosome.</title>
        <authorList>
            <person name="Anda M."/>
            <person name="Ohtsubo Y."/>
            <person name="Okubo T."/>
            <person name="Sugawara M."/>
            <person name="Nagata Y."/>
            <person name="Tsuda M."/>
            <person name="Minamisawa K."/>
            <person name="Mitsui H."/>
        </authorList>
    </citation>
    <scope>NUCLEOTIDE SEQUENCE</scope>
    <source>
        <strain evidence="2">JCM 14755</strain>
    </source>
</reference>